<reference evidence="1 3" key="1">
    <citation type="journal article" date="2018" name="Harmful Algae">
        <title>The highly heterogeneous methylated genomes and diverse restriction-modification systems of bloom-forming Microcystis.</title>
        <authorList>
            <person name="Zhao L."/>
            <person name="Song Y."/>
            <person name="Li L."/>
            <person name="Gan N."/>
            <person name="Brand J.J."/>
            <person name="Song L."/>
        </authorList>
    </citation>
    <scope>NUCLEOTIDE SEQUENCE [LARGE SCALE GENOMIC DNA]</scope>
    <source>
        <strain evidence="1 3">PCC 7806SL</strain>
    </source>
</reference>
<sequence>MFYFTPLPGFFSPFPRGTVSLSVTREYLALPRGRGRFTRDFTCPMLLGMQLSWFLFRLQDFHLLWCGFQPLRLNFPVFCYCPTTPSSEELGLGCSLFARRYWGNRCCFLFLWLLRCFSSPGLLAPPYVFRWSCLGLPHSDIFGSMLASRSPKRFVGNYVLLRFRVPRYPPLALISLTLRSSFLAFSPSSMQFSRFLWTLYSEPAFSLTI</sequence>
<proteinExistence type="predicted"/>
<gene>
    <name evidence="1" type="ORF">BH695_0678</name>
    <name evidence="2" type="ORF">BH695_2389</name>
</gene>
<dbReference type="EMBL" id="CP020771">
    <property type="protein sequence ID" value="ARI81670.1"/>
    <property type="molecule type" value="Genomic_DNA"/>
</dbReference>
<name>A0AB33BG44_MICA7</name>
<evidence type="ECO:0000313" key="3">
    <source>
        <dbReference type="Proteomes" id="UP000192439"/>
    </source>
</evidence>
<accession>A0AB33BG44</accession>
<dbReference type="AlphaFoldDB" id="A0AB33BG44"/>
<dbReference type="Proteomes" id="UP000192439">
    <property type="component" value="Chromosome"/>
</dbReference>
<organism evidence="1 3">
    <name type="scientific">Microcystis aeruginosa PCC 7806SL</name>
    <dbReference type="NCBI Taxonomy" id="1903187"/>
    <lineage>
        <taxon>Bacteria</taxon>
        <taxon>Bacillati</taxon>
        <taxon>Cyanobacteriota</taxon>
        <taxon>Cyanophyceae</taxon>
        <taxon>Oscillatoriophycideae</taxon>
        <taxon>Chroococcales</taxon>
        <taxon>Microcystaceae</taxon>
        <taxon>Microcystis</taxon>
    </lineage>
</organism>
<evidence type="ECO:0000313" key="1">
    <source>
        <dbReference type="EMBL" id="ARI79959.1"/>
    </source>
</evidence>
<evidence type="ECO:0000313" key="2">
    <source>
        <dbReference type="EMBL" id="ARI81670.1"/>
    </source>
</evidence>
<dbReference type="EMBL" id="CP020771">
    <property type="protein sequence ID" value="ARI79959.1"/>
    <property type="molecule type" value="Genomic_DNA"/>
</dbReference>
<keyword evidence="3" id="KW-1185">Reference proteome</keyword>
<protein>
    <submittedName>
        <fullName evidence="1">Uncharacterized protein</fullName>
    </submittedName>
</protein>